<feature type="transmembrane region" description="Helical" evidence="8">
    <location>
        <begin position="455"/>
        <end position="477"/>
    </location>
</feature>
<feature type="transmembrane region" description="Helical" evidence="8">
    <location>
        <begin position="110"/>
        <end position="134"/>
    </location>
</feature>
<feature type="transmembrane region" description="Helical" evidence="8">
    <location>
        <begin position="360"/>
        <end position="380"/>
    </location>
</feature>
<evidence type="ECO:0000256" key="2">
    <source>
        <dbReference type="ARBA" id="ARBA00022475"/>
    </source>
</evidence>
<keyword evidence="4" id="KW-0133">Cell shape</keyword>
<keyword evidence="6 8" id="KW-1133">Transmembrane helix</keyword>
<reference evidence="9 10" key="1">
    <citation type="journal article" date="2021" name="Environ. Microbiol.">
        <title>Genetic insights into the dark matter of the mammalian gut microbiota through targeted genome reconstruction.</title>
        <authorList>
            <person name="Lugli G.A."/>
            <person name="Alessandri G."/>
            <person name="Milani C."/>
            <person name="Viappiani A."/>
            <person name="Fontana F."/>
            <person name="Tarracchini C."/>
            <person name="Mancabelli L."/>
            <person name="Argentini C."/>
            <person name="Ruiz L."/>
            <person name="Margolles A."/>
            <person name="van Sinderen D."/>
            <person name="Turroni F."/>
            <person name="Ventura M."/>
        </authorList>
    </citation>
    <scope>NUCLEOTIDE SEQUENCE [LARGE SCALE GENOMIC DNA]</scope>
    <source>
        <strain evidence="9 10">LC6</strain>
    </source>
</reference>
<proteinExistence type="predicted"/>
<feature type="transmembrane region" description="Helical" evidence="8">
    <location>
        <begin position="42"/>
        <end position="64"/>
    </location>
</feature>
<keyword evidence="3 8" id="KW-0812">Transmembrane</keyword>
<feature type="transmembrane region" description="Helical" evidence="8">
    <location>
        <begin position="522"/>
        <end position="547"/>
    </location>
</feature>
<evidence type="ECO:0000313" key="9">
    <source>
        <dbReference type="EMBL" id="MBT1174372.1"/>
    </source>
</evidence>
<comment type="caution">
    <text evidence="9">The sequence shown here is derived from an EMBL/GenBank/DDBJ whole genome shotgun (WGS) entry which is preliminary data.</text>
</comment>
<sequence length="570" mass="61090">MASGTAASRVTGQLRTILLAAALGTTGLAANAYQAGAIIPQSVFILVSGGVFNAVLVPQIVRTLEEKDAQERLNRLITLAIIILLTVTVVMACASPLLARIYVGGNDPQMIALTTSFTLWCMPQVFFYGLYTVLGQILAAKNRFGMYAWSSTGANIISCAGFTAFVLLFGKANEQPLDFWTPDKIALTAGAWTLGVAFQALILFLPMMKLGLKYRPQFGLSGFGLRAMGPVALGSLGVVIVSELSGIIQTRVATLAPMKAHEMSGIGLFDVAGNATYQNAFTLYILPYSLIAVSVATAMFPKISKSIANHDLDEARQDLLGAMNNVTLLITFFAIAMVVYPEPIIRALLPSVSMNETMLIAYALMGLSLGVPIVSINLLIQRTFYAFEDGLHPFLCALISYGCLTVIIVIGMLVLPPEYWVFANAIAVPIGYAIGTPPTLLMLRRKFHGHLGLRPFVITFLKCTCAAIVSGVVVWLLKTPVVSLFGANIQPARHLNPGDNAAALAASPAAQAITPDAGQMSWLSSIGICITLTIVLTVVYVGVLWLLRTKELTVLARPVLARMKRLVKNH</sequence>
<gene>
    <name evidence="9" type="ORF">JS530_02405</name>
</gene>
<dbReference type="InterPro" id="IPR051050">
    <property type="entry name" value="Lipid_II_flippase_MurJ/MviN"/>
</dbReference>
<dbReference type="PANTHER" id="PTHR47019">
    <property type="entry name" value="LIPID II FLIPPASE MURJ"/>
    <property type="match status" value="1"/>
</dbReference>
<feature type="transmembrane region" description="Helical" evidence="8">
    <location>
        <begin position="227"/>
        <end position="248"/>
    </location>
</feature>
<feature type="transmembrane region" description="Helical" evidence="8">
    <location>
        <begin position="322"/>
        <end position="340"/>
    </location>
</feature>
<accession>A0ABS5UTN8</accession>
<feature type="transmembrane region" description="Helical" evidence="8">
    <location>
        <begin position="281"/>
        <end position="301"/>
    </location>
</feature>
<evidence type="ECO:0000256" key="6">
    <source>
        <dbReference type="ARBA" id="ARBA00022989"/>
    </source>
</evidence>
<feature type="transmembrane region" description="Helical" evidence="8">
    <location>
        <begin position="392"/>
        <end position="415"/>
    </location>
</feature>
<dbReference type="InterPro" id="IPR004268">
    <property type="entry name" value="MurJ"/>
</dbReference>
<evidence type="ECO:0000256" key="8">
    <source>
        <dbReference type="SAM" id="Phobius"/>
    </source>
</evidence>
<evidence type="ECO:0000256" key="4">
    <source>
        <dbReference type="ARBA" id="ARBA00022960"/>
    </source>
</evidence>
<evidence type="ECO:0000256" key="5">
    <source>
        <dbReference type="ARBA" id="ARBA00022984"/>
    </source>
</evidence>
<feature type="transmembrane region" description="Helical" evidence="8">
    <location>
        <begin position="146"/>
        <end position="169"/>
    </location>
</feature>
<dbReference type="Pfam" id="PF03023">
    <property type="entry name" value="MurJ"/>
    <property type="match status" value="1"/>
</dbReference>
<keyword evidence="7 8" id="KW-0472">Membrane</keyword>
<feature type="transmembrane region" description="Helical" evidence="8">
    <location>
        <begin position="189"/>
        <end position="206"/>
    </location>
</feature>
<evidence type="ECO:0000256" key="3">
    <source>
        <dbReference type="ARBA" id="ARBA00022692"/>
    </source>
</evidence>
<evidence type="ECO:0000256" key="7">
    <source>
        <dbReference type="ARBA" id="ARBA00023136"/>
    </source>
</evidence>
<organism evidence="9 10">
    <name type="scientific">Bifidobacterium colobi</name>
    <dbReference type="NCBI Taxonomy" id="2809026"/>
    <lineage>
        <taxon>Bacteria</taxon>
        <taxon>Bacillati</taxon>
        <taxon>Actinomycetota</taxon>
        <taxon>Actinomycetes</taxon>
        <taxon>Bifidobacteriales</taxon>
        <taxon>Bifidobacteriaceae</taxon>
        <taxon>Bifidobacterium</taxon>
    </lineage>
</organism>
<name>A0ABS5UTN8_9BIFI</name>
<keyword evidence="10" id="KW-1185">Reference proteome</keyword>
<dbReference type="EMBL" id="JAFEJU010000001">
    <property type="protein sequence ID" value="MBT1174372.1"/>
    <property type="molecule type" value="Genomic_DNA"/>
</dbReference>
<feature type="transmembrane region" description="Helical" evidence="8">
    <location>
        <begin position="421"/>
        <end position="443"/>
    </location>
</feature>
<keyword evidence="2" id="KW-1003">Cell membrane</keyword>
<evidence type="ECO:0000256" key="1">
    <source>
        <dbReference type="ARBA" id="ARBA00004651"/>
    </source>
</evidence>
<comment type="subcellular location">
    <subcellularLocation>
        <location evidence="1">Cell membrane</location>
        <topology evidence="1">Multi-pass membrane protein</topology>
    </subcellularLocation>
</comment>
<dbReference type="PANTHER" id="PTHR47019:SF1">
    <property type="entry name" value="LIPID II FLIPPASE MURJ"/>
    <property type="match status" value="1"/>
</dbReference>
<feature type="transmembrane region" description="Helical" evidence="8">
    <location>
        <begin position="76"/>
        <end position="98"/>
    </location>
</feature>
<protein>
    <submittedName>
        <fullName evidence="9">Lipid II flippase MurJ</fullName>
    </submittedName>
</protein>
<evidence type="ECO:0000313" key="10">
    <source>
        <dbReference type="Proteomes" id="UP000711736"/>
    </source>
</evidence>
<keyword evidence="5" id="KW-0573">Peptidoglycan synthesis</keyword>
<dbReference type="Proteomes" id="UP000711736">
    <property type="component" value="Unassembled WGS sequence"/>
</dbReference>